<evidence type="ECO:0000256" key="10">
    <source>
        <dbReference type="ARBA" id="ARBA00047619"/>
    </source>
</evidence>
<comment type="pathway">
    <text evidence="2">Phospholipid metabolism; phosphatidylcholine biosynthesis.</text>
</comment>
<keyword evidence="5" id="KW-0808">Transferase</keyword>
<organism evidence="14">
    <name type="scientific">Cyprideis torosa</name>
    <dbReference type="NCBI Taxonomy" id="163714"/>
    <lineage>
        <taxon>Eukaryota</taxon>
        <taxon>Metazoa</taxon>
        <taxon>Ecdysozoa</taxon>
        <taxon>Arthropoda</taxon>
        <taxon>Crustacea</taxon>
        <taxon>Oligostraca</taxon>
        <taxon>Ostracoda</taxon>
        <taxon>Podocopa</taxon>
        <taxon>Podocopida</taxon>
        <taxon>Cytherocopina</taxon>
        <taxon>Cytheroidea</taxon>
        <taxon>Cytherideidae</taxon>
        <taxon>Cyprideis</taxon>
    </lineage>
</organism>
<dbReference type="Pfam" id="PF13649">
    <property type="entry name" value="Methyltransf_25"/>
    <property type="match status" value="1"/>
</dbReference>
<evidence type="ECO:0000256" key="3">
    <source>
        <dbReference type="ARBA" id="ARBA00005189"/>
    </source>
</evidence>
<dbReference type="Pfam" id="PF00083">
    <property type="entry name" value="Sugar_tr"/>
    <property type="match status" value="1"/>
</dbReference>
<evidence type="ECO:0000256" key="9">
    <source>
        <dbReference type="ARBA" id="ARBA00035674"/>
    </source>
</evidence>
<feature type="domain" description="Methyltransferase" evidence="13">
    <location>
        <begin position="216"/>
        <end position="300"/>
    </location>
</feature>
<evidence type="ECO:0000256" key="8">
    <source>
        <dbReference type="ARBA" id="ARBA00023136"/>
    </source>
</evidence>
<evidence type="ECO:0000256" key="1">
    <source>
        <dbReference type="ARBA" id="ARBA00004370"/>
    </source>
</evidence>
<dbReference type="GO" id="GO:0022857">
    <property type="term" value="F:transmembrane transporter activity"/>
    <property type="evidence" value="ECO:0007669"/>
    <property type="project" value="InterPro"/>
</dbReference>
<keyword evidence="4" id="KW-0489">Methyltransferase</keyword>
<proteinExistence type="predicted"/>
<gene>
    <name evidence="14" type="ORF">CTOB1V02_LOCUS3136</name>
</gene>
<dbReference type="InterPro" id="IPR036259">
    <property type="entry name" value="MFS_trans_sf"/>
</dbReference>
<evidence type="ECO:0000256" key="12">
    <source>
        <dbReference type="ARBA" id="ARBA00047841"/>
    </source>
</evidence>
<dbReference type="PANTHER" id="PTHR44307">
    <property type="entry name" value="PHOSPHOETHANOLAMINE METHYLTRANSFERASE"/>
    <property type="match status" value="1"/>
</dbReference>
<evidence type="ECO:0000259" key="13">
    <source>
        <dbReference type="Pfam" id="PF13649"/>
    </source>
</evidence>
<evidence type="ECO:0000256" key="11">
    <source>
        <dbReference type="ARBA" id="ARBA00047622"/>
    </source>
</evidence>
<dbReference type="AlphaFoldDB" id="A0A7R8ZMT1"/>
<dbReference type="EC" id="2.1.1.103" evidence="9"/>
<dbReference type="SUPFAM" id="SSF53335">
    <property type="entry name" value="S-adenosyl-L-methionine-dependent methyltransferases"/>
    <property type="match status" value="1"/>
</dbReference>
<evidence type="ECO:0000256" key="2">
    <source>
        <dbReference type="ARBA" id="ARBA00004969"/>
    </source>
</evidence>
<dbReference type="InterPro" id="IPR041698">
    <property type="entry name" value="Methyltransf_25"/>
</dbReference>
<keyword evidence="8" id="KW-0472">Membrane</keyword>
<reference evidence="14" key="1">
    <citation type="submission" date="2020-11" db="EMBL/GenBank/DDBJ databases">
        <authorList>
            <person name="Tran Van P."/>
        </authorList>
    </citation>
    <scope>NUCLEOTIDE SEQUENCE</scope>
</reference>
<evidence type="ECO:0000313" key="14">
    <source>
        <dbReference type="EMBL" id="CAD7225190.1"/>
    </source>
</evidence>
<comment type="subcellular location">
    <subcellularLocation>
        <location evidence="1">Membrane</location>
    </subcellularLocation>
</comment>
<dbReference type="GO" id="GO:0016020">
    <property type="term" value="C:membrane"/>
    <property type="evidence" value="ECO:0007669"/>
    <property type="project" value="UniProtKB-SubCell"/>
</dbReference>
<evidence type="ECO:0000256" key="7">
    <source>
        <dbReference type="ARBA" id="ARBA00022989"/>
    </source>
</evidence>
<comment type="catalytic activity">
    <reaction evidence="11">
        <text>phosphoethanolamine + S-adenosyl-L-methionine = N-methylethanolamine phosphate + S-adenosyl-L-homocysteine + H(+)</text>
        <dbReference type="Rhea" id="RHEA:20365"/>
        <dbReference type="ChEBI" id="CHEBI:15378"/>
        <dbReference type="ChEBI" id="CHEBI:57781"/>
        <dbReference type="ChEBI" id="CHEBI:57856"/>
        <dbReference type="ChEBI" id="CHEBI:58190"/>
        <dbReference type="ChEBI" id="CHEBI:59789"/>
        <dbReference type="EC" id="2.1.1.103"/>
    </reaction>
    <physiologicalReaction direction="left-to-right" evidence="11">
        <dbReference type="Rhea" id="RHEA:20366"/>
    </physiologicalReaction>
</comment>
<comment type="catalytic activity">
    <reaction evidence="12">
        <text>N-methylethanolamine phosphate + S-adenosyl-L-methionine = N,N-dimethylethanolamine phosphate + S-adenosyl-L-homocysteine + H(+)</text>
        <dbReference type="Rhea" id="RHEA:25321"/>
        <dbReference type="ChEBI" id="CHEBI:15378"/>
        <dbReference type="ChEBI" id="CHEBI:57781"/>
        <dbReference type="ChEBI" id="CHEBI:57856"/>
        <dbReference type="ChEBI" id="CHEBI:58641"/>
        <dbReference type="ChEBI" id="CHEBI:59789"/>
        <dbReference type="EC" id="2.1.1.103"/>
    </reaction>
    <physiologicalReaction direction="left-to-right" evidence="12">
        <dbReference type="Rhea" id="RHEA:25322"/>
    </physiologicalReaction>
</comment>
<evidence type="ECO:0000256" key="5">
    <source>
        <dbReference type="ARBA" id="ARBA00022679"/>
    </source>
</evidence>
<dbReference type="GO" id="GO:0000234">
    <property type="term" value="F:phosphoethanolamine N-methyltransferase activity"/>
    <property type="evidence" value="ECO:0007669"/>
    <property type="project" value="UniProtKB-EC"/>
</dbReference>
<dbReference type="InterPro" id="IPR029063">
    <property type="entry name" value="SAM-dependent_MTases_sf"/>
</dbReference>
<sequence length="387" mass="43374">MEGYSWLPVVLVCVFAGGWALGISTVTFVLAAELIPIQVKAQAGGILFSCNTFAFYGMEEGLGMAGTFWVYSFFSWSLTTTAIVALPETKAQSLRQIERKLTGKSHLYEMDKEIEKQDVQINCTAMGPILNESGGLPDTAKKASKEIALGEIQEGFEKVPAPKVFPTQEYLDSTQYTLSGILRYEFIFGRCFVSTGGVETTKEVVSRLNLKPGDHVLDIGCGLGGSAFFMASEYGAIVTGCLDLSENMLHLARQRMTEQPLQVRNRVSFRHGDILKVDFPEESFDFVYTRDAFIHIGLKEFAFGRIQEYIRCIKSAFGTVEAHDLSQMFLRTLSRELKYLQLRKKEFLRDFSAKDFNDLMTGWQSKIARVHIGDQSWGLFIATKSNH</sequence>
<dbReference type="PANTHER" id="PTHR44307:SF2">
    <property type="entry name" value="PHOSPHOETHANOLAMINE METHYLTRANSFERASE ISOFORM X1"/>
    <property type="match status" value="1"/>
</dbReference>
<dbReference type="GO" id="GO:0032259">
    <property type="term" value="P:methylation"/>
    <property type="evidence" value="ECO:0007669"/>
    <property type="project" value="UniProtKB-KW"/>
</dbReference>
<dbReference type="InterPro" id="IPR005828">
    <property type="entry name" value="MFS_sugar_transport-like"/>
</dbReference>
<dbReference type="SUPFAM" id="SSF103473">
    <property type="entry name" value="MFS general substrate transporter"/>
    <property type="match status" value="1"/>
</dbReference>
<protein>
    <recommendedName>
        <fullName evidence="9">phosphoethanolamine N-methyltransferase</fullName>
        <ecNumber evidence="9">2.1.1.103</ecNumber>
    </recommendedName>
</protein>
<keyword evidence="6" id="KW-0812">Transmembrane</keyword>
<dbReference type="OrthoDB" id="8300214at2759"/>
<dbReference type="CDD" id="cd02440">
    <property type="entry name" value="AdoMet_MTases"/>
    <property type="match status" value="1"/>
</dbReference>
<dbReference type="Gene3D" id="3.40.50.150">
    <property type="entry name" value="Vaccinia Virus protein VP39"/>
    <property type="match status" value="1"/>
</dbReference>
<evidence type="ECO:0000256" key="4">
    <source>
        <dbReference type="ARBA" id="ARBA00022603"/>
    </source>
</evidence>
<evidence type="ECO:0000256" key="6">
    <source>
        <dbReference type="ARBA" id="ARBA00022692"/>
    </source>
</evidence>
<comment type="catalytic activity">
    <reaction evidence="10">
        <text>N,N-dimethylethanolamine phosphate + S-adenosyl-L-methionine = phosphocholine + S-adenosyl-L-homocysteine + H(+)</text>
        <dbReference type="Rhea" id="RHEA:25325"/>
        <dbReference type="ChEBI" id="CHEBI:15378"/>
        <dbReference type="ChEBI" id="CHEBI:57856"/>
        <dbReference type="ChEBI" id="CHEBI:58641"/>
        <dbReference type="ChEBI" id="CHEBI:59789"/>
        <dbReference type="ChEBI" id="CHEBI:295975"/>
        <dbReference type="EC" id="2.1.1.103"/>
    </reaction>
    <physiologicalReaction direction="left-to-right" evidence="10">
        <dbReference type="Rhea" id="RHEA:25326"/>
    </physiologicalReaction>
</comment>
<comment type="pathway">
    <text evidence="3">Lipid metabolism.</text>
</comment>
<accession>A0A7R8ZMT1</accession>
<name>A0A7R8ZMT1_9CRUS</name>
<dbReference type="EMBL" id="OB660520">
    <property type="protein sequence ID" value="CAD7225190.1"/>
    <property type="molecule type" value="Genomic_DNA"/>
</dbReference>
<keyword evidence="7" id="KW-1133">Transmembrane helix</keyword>
<dbReference type="Gene3D" id="1.20.1250.20">
    <property type="entry name" value="MFS general substrate transporter like domains"/>
    <property type="match status" value="1"/>
</dbReference>